<feature type="region of interest" description="Disordered" evidence="1">
    <location>
        <begin position="53"/>
        <end position="117"/>
    </location>
</feature>
<feature type="compositionally biased region" description="Polar residues" evidence="1">
    <location>
        <begin position="53"/>
        <end position="62"/>
    </location>
</feature>
<feature type="compositionally biased region" description="Basic and acidic residues" evidence="1">
    <location>
        <begin position="72"/>
        <end position="82"/>
    </location>
</feature>
<feature type="region of interest" description="Disordered" evidence="1">
    <location>
        <begin position="1"/>
        <end position="20"/>
    </location>
</feature>
<sequence>MQKHANTISPLFFPGRDQSHRINYGHTSKKNEYLNKDSSTHIDGAPAESIMLSNSKSRQCPSSLALGGNKKGCLERSPEKARKQAAKQISKLENSKGTFGSPGEVGMPNPKQQYGPA</sequence>
<gene>
    <name evidence="2" type="ORF">HPP92_026290</name>
</gene>
<dbReference type="Proteomes" id="UP000639772">
    <property type="component" value="Unassembled WGS sequence"/>
</dbReference>
<dbReference type="EMBL" id="JADCNM010000069">
    <property type="protein sequence ID" value="KAG0451301.1"/>
    <property type="molecule type" value="Genomic_DNA"/>
</dbReference>
<proteinExistence type="predicted"/>
<evidence type="ECO:0000313" key="2">
    <source>
        <dbReference type="EMBL" id="KAG0451301.1"/>
    </source>
</evidence>
<evidence type="ECO:0000256" key="1">
    <source>
        <dbReference type="SAM" id="MobiDB-lite"/>
    </source>
</evidence>
<accession>A0A835U9N9</accession>
<reference evidence="2 3" key="1">
    <citation type="journal article" date="2020" name="Nat. Food">
        <title>A phased Vanilla planifolia genome enables genetic improvement of flavour and production.</title>
        <authorList>
            <person name="Hasing T."/>
            <person name="Tang H."/>
            <person name="Brym M."/>
            <person name="Khazi F."/>
            <person name="Huang T."/>
            <person name="Chambers A.H."/>
        </authorList>
    </citation>
    <scope>NUCLEOTIDE SEQUENCE [LARGE SCALE GENOMIC DNA]</scope>
    <source>
        <tissue evidence="2">Leaf</tissue>
    </source>
</reference>
<name>A0A835U9N9_VANPL</name>
<comment type="caution">
    <text evidence="2">The sequence shown here is derived from an EMBL/GenBank/DDBJ whole genome shotgun (WGS) entry which is preliminary data.</text>
</comment>
<protein>
    <submittedName>
        <fullName evidence="2">Uncharacterized protein</fullName>
    </submittedName>
</protein>
<dbReference type="AlphaFoldDB" id="A0A835U9N9"/>
<evidence type="ECO:0000313" key="3">
    <source>
        <dbReference type="Proteomes" id="UP000639772"/>
    </source>
</evidence>
<organism evidence="2 3">
    <name type="scientific">Vanilla planifolia</name>
    <name type="common">Vanilla</name>
    <dbReference type="NCBI Taxonomy" id="51239"/>
    <lineage>
        <taxon>Eukaryota</taxon>
        <taxon>Viridiplantae</taxon>
        <taxon>Streptophyta</taxon>
        <taxon>Embryophyta</taxon>
        <taxon>Tracheophyta</taxon>
        <taxon>Spermatophyta</taxon>
        <taxon>Magnoliopsida</taxon>
        <taxon>Liliopsida</taxon>
        <taxon>Asparagales</taxon>
        <taxon>Orchidaceae</taxon>
        <taxon>Vanilloideae</taxon>
        <taxon>Vanilleae</taxon>
        <taxon>Vanilla</taxon>
    </lineage>
</organism>